<keyword evidence="1" id="KW-0812">Transmembrane</keyword>
<dbReference type="Proteomes" id="UP000549066">
    <property type="component" value="Unassembled WGS sequence"/>
</dbReference>
<organism evidence="2 3">
    <name type="scientific">Agromyces hippuratus</name>
    <dbReference type="NCBI Taxonomy" id="286438"/>
    <lineage>
        <taxon>Bacteria</taxon>
        <taxon>Bacillati</taxon>
        <taxon>Actinomycetota</taxon>
        <taxon>Actinomycetes</taxon>
        <taxon>Micrococcales</taxon>
        <taxon>Microbacteriaceae</taxon>
        <taxon>Agromyces</taxon>
    </lineage>
</organism>
<keyword evidence="1" id="KW-1133">Transmembrane helix</keyword>
<evidence type="ECO:0000313" key="2">
    <source>
        <dbReference type="EMBL" id="NYG21370.1"/>
    </source>
</evidence>
<dbReference type="AlphaFoldDB" id="A0A852WYQ5"/>
<gene>
    <name evidence="2" type="ORF">BJY17_002117</name>
</gene>
<keyword evidence="3" id="KW-1185">Reference proteome</keyword>
<evidence type="ECO:0000313" key="3">
    <source>
        <dbReference type="Proteomes" id="UP000549066"/>
    </source>
</evidence>
<comment type="caution">
    <text evidence="2">The sequence shown here is derived from an EMBL/GenBank/DDBJ whole genome shotgun (WGS) entry which is preliminary data.</text>
</comment>
<evidence type="ECO:0000256" key="1">
    <source>
        <dbReference type="SAM" id="Phobius"/>
    </source>
</evidence>
<feature type="transmembrane region" description="Helical" evidence="1">
    <location>
        <begin position="81"/>
        <end position="99"/>
    </location>
</feature>
<feature type="transmembrane region" description="Helical" evidence="1">
    <location>
        <begin position="105"/>
        <end position="124"/>
    </location>
</feature>
<dbReference type="EMBL" id="JACCFI010000001">
    <property type="protein sequence ID" value="NYG21370.1"/>
    <property type="molecule type" value="Genomic_DNA"/>
</dbReference>
<name>A0A852WYQ5_9MICO</name>
<dbReference type="Pfam" id="PF06993">
    <property type="entry name" value="DUF1304"/>
    <property type="match status" value="1"/>
</dbReference>
<keyword evidence="1" id="KW-0472">Membrane</keyword>
<feature type="transmembrane region" description="Helical" evidence="1">
    <location>
        <begin position="7"/>
        <end position="27"/>
    </location>
</feature>
<feature type="transmembrane region" description="Helical" evidence="1">
    <location>
        <begin position="47"/>
        <end position="69"/>
    </location>
</feature>
<dbReference type="RefSeq" id="WP_179551329.1">
    <property type="nucleotide sequence ID" value="NZ_JACCFI010000001.1"/>
</dbReference>
<reference evidence="2 3" key="1">
    <citation type="submission" date="2020-07" db="EMBL/GenBank/DDBJ databases">
        <title>Sequencing the genomes of 1000 actinobacteria strains.</title>
        <authorList>
            <person name="Klenk H.-P."/>
        </authorList>
    </citation>
    <scope>NUCLEOTIDE SEQUENCE [LARGE SCALE GENOMIC DNA]</scope>
    <source>
        <strain evidence="2 3">DSM 8598</strain>
    </source>
</reference>
<proteinExistence type="predicted"/>
<dbReference type="InterPro" id="IPR009732">
    <property type="entry name" value="DUF1304"/>
</dbReference>
<accession>A0A852WYQ5</accession>
<sequence>MNIVAKILAVLEGLTLITVGVLESSFYRNPAFHSIFLIEPDEYDAVQLWVVNVGWYNIFIGLGVIFGVILASTGRVAAGRAIVLFGSAMHVLLGITLLITEPALWANALGEAGLALAVILAIVIGDRMSRRDAAPATG</sequence>
<protein>
    <submittedName>
        <fullName evidence="2">Putative membrane protein</fullName>
    </submittedName>
</protein>